<dbReference type="EMBL" id="JBAMIC010000024">
    <property type="protein sequence ID" value="KAK7089947.1"/>
    <property type="molecule type" value="Genomic_DNA"/>
</dbReference>
<dbReference type="SUPFAM" id="SSF53098">
    <property type="entry name" value="Ribonuclease H-like"/>
    <property type="match status" value="1"/>
</dbReference>
<gene>
    <name evidence="2" type="ORF">V1264_009820</name>
</gene>
<dbReference type="Gene3D" id="3.30.420.10">
    <property type="entry name" value="Ribonuclease H-like superfamily/Ribonuclease H"/>
    <property type="match status" value="1"/>
</dbReference>
<dbReference type="Proteomes" id="UP001374579">
    <property type="component" value="Unassembled WGS sequence"/>
</dbReference>
<sequence>MDTCVSREEFDAFCEKQYPPDAAMKTMRRDKIGRIARFLKGEEAPPLGSWRYRIVEKGYTLASFPKHGLKEVLCLKGADLSGRCELGMFGEWRKVVPVEEFYDVLLDAHVQIQNHGGYKNLLKALEVNYRGIPREAASTFVSLCKVCHSNTRQRQRTAKATAASRERVVKLPCVTRDFNRRCQIDLLDMTQNPDGEYTHISLYMDHWTKFMTLFPMTGCSPEHVAYGLASSVYPYYGPPQFLHSPDGKEFAEEVIRLSLEKWKGGEKTVLPQAKPGLMHLGEIVEARRDTLIAMINSRAVEENVEGPIPWAGWLGKIMFDINNQVSNTTRKSPYSRVFEHAGAGSDQAETSEGISDYAMKAGPKGKVMTALRVKATKRTHKQPDDANAGVVITSYRSPRPVGATKLPRTTVYVEKPTT</sequence>
<dbReference type="InterPro" id="IPR036397">
    <property type="entry name" value="RNaseH_sf"/>
</dbReference>
<dbReference type="AlphaFoldDB" id="A0AAN9AN25"/>
<dbReference type="GO" id="GO:0015074">
    <property type="term" value="P:DNA integration"/>
    <property type="evidence" value="ECO:0007669"/>
    <property type="project" value="InterPro"/>
</dbReference>
<comment type="caution">
    <text evidence="2">The sequence shown here is derived from an EMBL/GenBank/DDBJ whole genome shotgun (WGS) entry which is preliminary data.</text>
</comment>
<evidence type="ECO:0000313" key="3">
    <source>
        <dbReference type="Proteomes" id="UP001374579"/>
    </source>
</evidence>
<dbReference type="GO" id="GO:0003676">
    <property type="term" value="F:nucleic acid binding"/>
    <property type="evidence" value="ECO:0007669"/>
    <property type="project" value="InterPro"/>
</dbReference>
<accession>A0AAN9AN25</accession>
<dbReference type="PROSITE" id="PS50994">
    <property type="entry name" value="INTEGRASE"/>
    <property type="match status" value="1"/>
</dbReference>
<evidence type="ECO:0000313" key="2">
    <source>
        <dbReference type="EMBL" id="KAK7089947.1"/>
    </source>
</evidence>
<evidence type="ECO:0000259" key="1">
    <source>
        <dbReference type="PROSITE" id="PS50994"/>
    </source>
</evidence>
<protein>
    <recommendedName>
        <fullName evidence="1">Integrase catalytic domain-containing protein</fullName>
    </recommendedName>
</protein>
<organism evidence="2 3">
    <name type="scientific">Littorina saxatilis</name>
    <dbReference type="NCBI Taxonomy" id="31220"/>
    <lineage>
        <taxon>Eukaryota</taxon>
        <taxon>Metazoa</taxon>
        <taxon>Spiralia</taxon>
        <taxon>Lophotrochozoa</taxon>
        <taxon>Mollusca</taxon>
        <taxon>Gastropoda</taxon>
        <taxon>Caenogastropoda</taxon>
        <taxon>Littorinimorpha</taxon>
        <taxon>Littorinoidea</taxon>
        <taxon>Littorinidae</taxon>
        <taxon>Littorina</taxon>
    </lineage>
</organism>
<feature type="domain" description="Integrase catalytic" evidence="1">
    <location>
        <begin position="168"/>
        <end position="341"/>
    </location>
</feature>
<reference evidence="2 3" key="1">
    <citation type="submission" date="2024-02" db="EMBL/GenBank/DDBJ databases">
        <title>Chromosome-scale genome assembly of the rough periwinkle Littorina saxatilis.</title>
        <authorList>
            <person name="De Jode A."/>
            <person name="Faria R."/>
            <person name="Formenti G."/>
            <person name="Sims Y."/>
            <person name="Smith T.P."/>
            <person name="Tracey A."/>
            <person name="Wood J.M.D."/>
            <person name="Zagrodzka Z.B."/>
            <person name="Johannesson K."/>
            <person name="Butlin R.K."/>
            <person name="Leder E.H."/>
        </authorList>
    </citation>
    <scope>NUCLEOTIDE SEQUENCE [LARGE SCALE GENOMIC DNA]</scope>
    <source>
        <strain evidence="2">Snail1</strain>
        <tissue evidence="2">Muscle</tissue>
    </source>
</reference>
<proteinExistence type="predicted"/>
<dbReference type="InterPro" id="IPR012337">
    <property type="entry name" value="RNaseH-like_sf"/>
</dbReference>
<name>A0AAN9AN25_9CAEN</name>
<keyword evidence="3" id="KW-1185">Reference proteome</keyword>
<dbReference type="InterPro" id="IPR001584">
    <property type="entry name" value="Integrase_cat-core"/>
</dbReference>